<dbReference type="EMBL" id="BAAACO010000001">
    <property type="protein sequence ID" value="GAA0856066.1"/>
    <property type="molecule type" value="Genomic_DNA"/>
</dbReference>
<accession>A0ABN1LHD0</accession>
<feature type="transmembrane region" description="Helical" evidence="7">
    <location>
        <begin position="6"/>
        <end position="23"/>
    </location>
</feature>
<keyword evidence="5 7" id="KW-1133">Transmembrane helix</keyword>
<comment type="caution">
    <text evidence="9">The sequence shown here is derived from an EMBL/GenBank/DDBJ whole genome shotgun (WGS) entry which is preliminary data.</text>
</comment>
<keyword evidence="10" id="KW-1185">Reference proteome</keyword>
<dbReference type="Proteomes" id="UP001501764">
    <property type="component" value="Unassembled WGS sequence"/>
</dbReference>
<proteinExistence type="inferred from homology"/>
<dbReference type="GeneID" id="60853876"/>
<comment type="similarity">
    <text evidence="2">Belongs to the UPF0702 family.</text>
</comment>
<evidence type="ECO:0000313" key="9">
    <source>
        <dbReference type="EMBL" id="GAA0856066.1"/>
    </source>
</evidence>
<feature type="transmembrane region" description="Helical" evidence="7">
    <location>
        <begin position="54"/>
        <end position="73"/>
    </location>
</feature>
<evidence type="ECO:0000256" key="1">
    <source>
        <dbReference type="ARBA" id="ARBA00004651"/>
    </source>
</evidence>
<dbReference type="InterPro" id="IPR007353">
    <property type="entry name" value="DUF421"/>
</dbReference>
<feature type="domain" description="YetF C-terminal" evidence="8">
    <location>
        <begin position="79"/>
        <end position="216"/>
    </location>
</feature>
<keyword evidence="3" id="KW-1003">Cell membrane</keyword>
<evidence type="ECO:0000256" key="3">
    <source>
        <dbReference type="ARBA" id="ARBA00022475"/>
    </source>
</evidence>
<gene>
    <name evidence="9" type="ORF">GCM10008916_04120</name>
</gene>
<protein>
    <submittedName>
        <fullName evidence="9">DUF421 domain-containing protein</fullName>
    </submittedName>
</protein>
<dbReference type="Pfam" id="PF04239">
    <property type="entry name" value="DUF421"/>
    <property type="match status" value="1"/>
</dbReference>
<name>A0ABN1LHD0_9CLOT</name>
<reference evidence="9 10" key="1">
    <citation type="journal article" date="2019" name="Int. J. Syst. Evol. Microbiol.">
        <title>The Global Catalogue of Microorganisms (GCM) 10K type strain sequencing project: providing services to taxonomists for standard genome sequencing and annotation.</title>
        <authorList>
            <consortium name="The Broad Institute Genomics Platform"/>
            <consortium name="The Broad Institute Genome Sequencing Center for Infectious Disease"/>
            <person name="Wu L."/>
            <person name="Ma J."/>
        </authorList>
    </citation>
    <scope>NUCLEOTIDE SEQUENCE [LARGE SCALE GENOMIC DNA]</scope>
    <source>
        <strain evidence="9 10">JCM 6485</strain>
    </source>
</reference>
<evidence type="ECO:0000259" key="8">
    <source>
        <dbReference type="Pfam" id="PF04239"/>
    </source>
</evidence>
<dbReference type="PANTHER" id="PTHR34582">
    <property type="entry name" value="UPF0702 TRANSMEMBRANE PROTEIN YCAP"/>
    <property type="match status" value="1"/>
</dbReference>
<evidence type="ECO:0000256" key="7">
    <source>
        <dbReference type="SAM" id="Phobius"/>
    </source>
</evidence>
<evidence type="ECO:0000256" key="6">
    <source>
        <dbReference type="ARBA" id="ARBA00023136"/>
    </source>
</evidence>
<organism evidence="9 10">
    <name type="scientific">Clostridium nitritogenes</name>
    <dbReference type="NCBI Taxonomy" id="83340"/>
    <lineage>
        <taxon>Bacteria</taxon>
        <taxon>Bacillati</taxon>
        <taxon>Bacillota</taxon>
        <taxon>Clostridia</taxon>
        <taxon>Eubacteriales</taxon>
        <taxon>Clostridiaceae</taxon>
        <taxon>Clostridium</taxon>
    </lineage>
</organism>
<evidence type="ECO:0000256" key="5">
    <source>
        <dbReference type="ARBA" id="ARBA00022989"/>
    </source>
</evidence>
<dbReference type="InterPro" id="IPR023090">
    <property type="entry name" value="UPF0702_alpha/beta_dom_sf"/>
</dbReference>
<keyword evidence="6 7" id="KW-0472">Membrane</keyword>
<dbReference type="Gene3D" id="3.30.240.20">
    <property type="entry name" value="bsu07140 like domains"/>
    <property type="match status" value="2"/>
</dbReference>
<keyword evidence="4 7" id="KW-0812">Transmembrane</keyword>
<evidence type="ECO:0000256" key="2">
    <source>
        <dbReference type="ARBA" id="ARBA00006448"/>
    </source>
</evidence>
<sequence>MFIVCIRTAILYILVVVVMRLMGKRQIGELQPYEFVITIMISDLASLPMQDSRLPLLLGIIPILTLLLLKISLSQLQLKCQFARRVVEGEPSILIYKSKINYNALKSQQINIDELMEEMRLSGYFNLDDITYAILETNGHISFFPSQSSSSSGGGSQASSNQNSNTELYLPKILVSDGKINKNPLTKIDKDKDWIVNVLNKHGIDDVKKVLIAMYDTSGKFKYQLFDKYEKKEKKK</sequence>
<evidence type="ECO:0000313" key="10">
    <source>
        <dbReference type="Proteomes" id="UP001501764"/>
    </source>
</evidence>
<comment type="subcellular location">
    <subcellularLocation>
        <location evidence="1">Cell membrane</location>
        <topology evidence="1">Multi-pass membrane protein</topology>
    </subcellularLocation>
</comment>
<dbReference type="RefSeq" id="WP_054199215.1">
    <property type="nucleotide sequence ID" value="NZ_BAAACO010000001.1"/>
</dbReference>
<dbReference type="PANTHER" id="PTHR34582:SF6">
    <property type="entry name" value="UPF0702 TRANSMEMBRANE PROTEIN YCAP"/>
    <property type="match status" value="1"/>
</dbReference>
<evidence type="ECO:0000256" key="4">
    <source>
        <dbReference type="ARBA" id="ARBA00022692"/>
    </source>
</evidence>